<dbReference type="InParanoid" id="A0A1M6I3C9"/>
<reference evidence="2 3" key="1">
    <citation type="submission" date="2016-11" db="EMBL/GenBank/DDBJ databases">
        <authorList>
            <person name="Jaros S."/>
            <person name="Januszkiewicz K."/>
            <person name="Wedrychowicz H."/>
        </authorList>
    </citation>
    <scope>NUCLEOTIDE SEQUENCE [LARGE SCALE GENOMIC DNA]</scope>
    <source>
        <strain evidence="2 3">DSM 18772</strain>
    </source>
</reference>
<name>A0A1M6I3C9_9BACT</name>
<gene>
    <name evidence="2" type="ORF">SAMN02745181_1671</name>
</gene>
<dbReference type="STRING" id="1123071.SAMN02745181_1671"/>
<dbReference type="EMBL" id="FQYR01000003">
    <property type="protein sequence ID" value="SHJ28979.1"/>
    <property type="molecule type" value="Genomic_DNA"/>
</dbReference>
<evidence type="ECO:0000313" key="3">
    <source>
        <dbReference type="Proteomes" id="UP000184510"/>
    </source>
</evidence>
<proteinExistence type="predicted"/>
<dbReference type="AlphaFoldDB" id="A0A1M6I3C9"/>
<dbReference type="Proteomes" id="UP000184510">
    <property type="component" value="Unassembled WGS sequence"/>
</dbReference>
<feature type="compositionally biased region" description="Low complexity" evidence="1">
    <location>
        <begin position="59"/>
        <end position="83"/>
    </location>
</feature>
<evidence type="ECO:0000313" key="2">
    <source>
        <dbReference type="EMBL" id="SHJ28979.1"/>
    </source>
</evidence>
<dbReference type="RefSeq" id="WP_143183273.1">
    <property type="nucleotide sequence ID" value="NZ_FQYR01000003.1"/>
</dbReference>
<dbReference type="OrthoDB" id="9857156at2"/>
<evidence type="ECO:0000256" key="1">
    <source>
        <dbReference type="SAM" id="MobiDB-lite"/>
    </source>
</evidence>
<organism evidence="2 3">
    <name type="scientific">Rubritalea squalenifaciens DSM 18772</name>
    <dbReference type="NCBI Taxonomy" id="1123071"/>
    <lineage>
        <taxon>Bacteria</taxon>
        <taxon>Pseudomonadati</taxon>
        <taxon>Verrucomicrobiota</taxon>
        <taxon>Verrucomicrobiia</taxon>
        <taxon>Verrucomicrobiales</taxon>
        <taxon>Rubritaleaceae</taxon>
        <taxon>Rubritalea</taxon>
    </lineage>
</organism>
<keyword evidence="3" id="KW-1185">Reference proteome</keyword>
<feature type="region of interest" description="Disordered" evidence="1">
    <location>
        <begin position="239"/>
        <end position="268"/>
    </location>
</feature>
<sequence>MADEKPTPSPESEDESFWDIDSQGVDDIISEANEPSQSSTHTPQAEVAESTNPQPSEGASPTKTAAAKAPASQPSKPKTPTSAVERISQVTVFLILIATGYCFFGQISTQFDTSDQREYSANTPATGNFASIDHIDSWWQEPASAFSREENALVPAAEIHLDPSSSKSGTLRIVFYSMEKNSDGTPKSAGDSITVNFTDGKFSNGTSSYTAIGTAGLSLMGDFYAYRNQDETRWTVEVREAPAGTQSNKDFKDLAKAPISATVKEPTK</sequence>
<feature type="compositionally biased region" description="Polar residues" evidence="1">
    <location>
        <begin position="33"/>
        <end position="57"/>
    </location>
</feature>
<protein>
    <submittedName>
        <fullName evidence="2">Uncharacterized protein</fullName>
    </submittedName>
</protein>
<accession>A0A1M6I3C9</accession>
<feature type="region of interest" description="Disordered" evidence="1">
    <location>
        <begin position="1"/>
        <end position="83"/>
    </location>
</feature>